<dbReference type="EMBL" id="SPDQ01000021">
    <property type="protein sequence ID" value="TFH78562.1"/>
    <property type="molecule type" value="Genomic_DNA"/>
</dbReference>
<organism evidence="3 4">
    <name type="scientific">Pseudomonas kribbensis</name>
    <dbReference type="NCBI Taxonomy" id="1628086"/>
    <lineage>
        <taxon>Bacteria</taxon>
        <taxon>Pseudomonadati</taxon>
        <taxon>Pseudomonadota</taxon>
        <taxon>Gammaproteobacteria</taxon>
        <taxon>Pseudomonadales</taxon>
        <taxon>Pseudomonadaceae</taxon>
        <taxon>Pseudomonas</taxon>
    </lineage>
</organism>
<proteinExistence type="predicted"/>
<feature type="coiled-coil region" evidence="1">
    <location>
        <begin position="315"/>
        <end position="342"/>
    </location>
</feature>
<dbReference type="Proteomes" id="UP000297555">
    <property type="component" value="Unassembled WGS sequence"/>
</dbReference>
<dbReference type="OrthoDB" id="6756152at2"/>
<evidence type="ECO:0008006" key="5">
    <source>
        <dbReference type="Google" id="ProtNLM"/>
    </source>
</evidence>
<comment type="caution">
    <text evidence="3">The sequence shown here is derived from an EMBL/GenBank/DDBJ whole genome shotgun (WGS) entry which is preliminary data.</text>
</comment>
<evidence type="ECO:0000256" key="2">
    <source>
        <dbReference type="SAM" id="MobiDB-lite"/>
    </source>
</evidence>
<feature type="region of interest" description="Disordered" evidence="2">
    <location>
        <begin position="22"/>
        <end position="41"/>
    </location>
</feature>
<protein>
    <recommendedName>
        <fullName evidence="5">Deaminase</fullName>
    </recommendedName>
</protein>
<keyword evidence="1" id="KW-0175">Coiled coil</keyword>
<name>A0A4Y8VCG6_9PSED</name>
<gene>
    <name evidence="3" type="ORF">E4J90_20170</name>
</gene>
<evidence type="ECO:0000256" key="1">
    <source>
        <dbReference type="SAM" id="Coils"/>
    </source>
</evidence>
<accession>A0A4Y8VCG6</accession>
<reference evidence="3 4" key="1">
    <citation type="submission" date="2019-03" db="EMBL/GenBank/DDBJ databases">
        <title>Draft genome sequence of humic substances-degrading Pseudomonas kribbensis CHA-19 from forest soil.</title>
        <authorList>
            <person name="Kim D."/>
        </authorList>
    </citation>
    <scope>NUCLEOTIDE SEQUENCE [LARGE SCALE GENOMIC DNA]</scope>
    <source>
        <strain evidence="3 4">CHA-19</strain>
    </source>
</reference>
<evidence type="ECO:0000313" key="4">
    <source>
        <dbReference type="Proteomes" id="UP000297555"/>
    </source>
</evidence>
<sequence length="1383" mass="153090">MTLTSLATTDTPDTQEFRARQALGLDQGPDIEDLVPEPDAREKKSYQALERASPEFALSMPMQKYMAKITDNRIVDTVTTFMSGQSTLIKHLGADILSNASVEQLRATPSVWLQKILDSTQATALTEKLLKQLKWYGANPGEQTPASIRYQLLCKAIRLYVRAPSVEHPHALAGFSWEDPAHWGKHYETLRGDFEQHLLKARRAADNKEVIVLAHVLYTREAKDFTVGDIPSDLRYKSSMVWVNFMHGVLLADELGLDRLQPLSFQQLVNLPLERSTNASTEELEKITRLRLGPALDWAVCMGIVQPRVASDYSEEEIERAMAALESQSESLNKAVQSLELRPPDRLQMAKRMKDDAMGSHVLETDGRKLLRDDPPAALGHRDMPSLKLEGYGFLDLYADGQFDDGKRWFFTEPDGKTRTLETFRIDENRHFYSERKVHGIYRQMFTGGIVRNFSGKPLPDVNAEFASAFDKHLTTIRSAYKTLILSLLASLPLADRRTLEQGDIEVLGLRAKTRPGIHTEPLARKGFVLKVLLEGQFSYYEVIPSAGFIRQRTGLRFSTINGVFTEFPLHAVIPGQTFSSKDSTSLLLDWDAHASGSPPAARQYYIGLLDVVARVSRDSAAKDSVGTGLESSRLIALADHIATHFLYVDEQHLRIQARGMTTFDTIRAKIEKRLAVFEAIVKSFVPFWGSIDDLSPEGTGSKVMGGLGLLLDLASFLYPVGKFISGTVRLARAGASVTGMVVKASLPSFSTLSRKLITSSLKNLNPLDGIPTLAKSLALGSGKGLLAAGRLGLGGVRRLTGQVDNYRLIHNMPQAMDPGRWKPLTHGDQMASINGVDDILIRNTSPTDLGRFHLVDPATSLPYGPRLSNNPGNLIHGQSTFKTLPPSESHVLAEIPESAHIREVLEVDGRTTLLIDDIPYRLDGDQLRRADLIDDQSLLKALPCRVRRMPGSDACKTRYVIRDPAPTPTNGTYDTEKGWAPWFGDSIYTPAAPGRAILLKTLKKKSRHQATMEFQKGIYGRLKVDIPFGTRNQFDTFEAGTTIVPAMDGSKHYVFTRLDAGAFYVAELPKGQSLATPLTLRKANTLPADLKGELMTVYTGSLNANNMARIYGIQAVERALETMEKIAFRIGGHKNPPDTLKLLKVDTSPGEAVLFDHSTRMIVSRLPDGAASWSRSRDASQTFRQRTADIFDTLFREKTINVRPNADLKINQAMDKLQTMLPSKFQGKNPRNIAYADIVTSTGKREVYVSVSGAQGLTGELPLFKPPFAPDKVIVGDTTYFNIDFGKTFNRTSLEVPSEGQLVAIPHTIKDIDTYTPALTRRPTSLDSEAKLISVLRKKYPENHMIASADVATTMPPCTSCSVIVKAFGYDGTANALEVLWK</sequence>
<evidence type="ECO:0000313" key="3">
    <source>
        <dbReference type="EMBL" id="TFH78562.1"/>
    </source>
</evidence>
<dbReference type="RefSeq" id="WP_134827714.1">
    <property type="nucleotide sequence ID" value="NZ_SPDQ01000021.1"/>
</dbReference>